<gene>
    <name evidence="2" type="ORF">CVT24_007955</name>
</gene>
<dbReference type="Proteomes" id="UP000284842">
    <property type="component" value="Unassembled WGS sequence"/>
</dbReference>
<accession>A0A409X314</accession>
<organism evidence="2 3">
    <name type="scientific">Panaeolus cyanescens</name>
    <dbReference type="NCBI Taxonomy" id="181874"/>
    <lineage>
        <taxon>Eukaryota</taxon>
        <taxon>Fungi</taxon>
        <taxon>Dikarya</taxon>
        <taxon>Basidiomycota</taxon>
        <taxon>Agaricomycotina</taxon>
        <taxon>Agaricomycetes</taxon>
        <taxon>Agaricomycetidae</taxon>
        <taxon>Agaricales</taxon>
        <taxon>Agaricineae</taxon>
        <taxon>Galeropsidaceae</taxon>
        <taxon>Panaeolus</taxon>
    </lineage>
</organism>
<feature type="compositionally biased region" description="Low complexity" evidence="1">
    <location>
        <begin position="59"/>
        <end position="68"/>
    </location>
</feature>
<proteinExistence type="predicted"/>
<evidence type="ECO:0000256" key="1">
    <source>
        <dbReference type="SAM" id="MobiDB-lite"/>
    </source>
</evidence>
<sequence length="348" mass="38146">MSDSRAVSMQELRLSLINSKAASPDPIPATPALPANPDSAGPATDNFEDGDVFGPTDFSSPSSQSTASAIGQFNPSCKRPLEDLTQYAATVAHTRKLQRKDEVELERFAKLDTDHKLIWIAGTLLKVHEGQEKLTIPEAAYTLLKSLEAQIDHLSFTLLMDPHAAAYINTKIGPLSVLMEKLEQSAEGWITKAIKNDKSKMDTILSKARSRLMHRRSDIKRILFASLAVAISDAEDDTTAGNNAPVADARNIYVLCEDLLNICKRSGPGIQVTVQLCARVAFLREIATRESATTSNGISKFWENVDKELASTRTDLTDATMQSMFFGKILDNDLKIYGKFDLNSLKAS</sequence>
<dbReference type="EMBL" id="NHTK01004747">
    <property type="protein sequence ID" value="PPQ85152.1"/>
    <property type="molecule type" value="Genomic_DNA"/>
</dbReference>
<dbReference type="OrthoDB" id="3267821at2759"/>
<dbReference type="InParanoid" id="A0A409X314"/>
<keyword evidence="3" id="KW-1185">Reference proteome</keyword>
<evidence type="ECO:0000313" key="2">
    <source>
        <dbReference type="EMBL" id="PPQ85152.1"/>
    </source>
</evidence>
<feature type="region of interest" description="Disordered" evidence="1">
    <location>
        <begin position="19"/>
        <end position="71"/>
    </location>
</feature>
<reference evidence="2 3" key="1">
    <citation type="journal article" date="2018" name="Evol. Lett.">
        <title>Horizontal gene cluster transfer increased hallucinogenic mushroom diversity.</title>
        <authorList>
            <person name="Reynolds H.T."/>
            <person name="Vijayakumar V."/>
            <person name="Gluck-Thaler E."/>
            <person name="Korotkin H.B."/>
            <person name="Matheny P.B."/>
            <person name="Slot J.C."/>
        </authorList>
    </citation>
    <scope>NUCLEOTIDE SEQUENCE [LARGE SCALE GENOMIC DNA]</scope>
    <source>
        <strain evidence="2 3">2629</strain>
    </source>
</reference>
<evidence type="ECO:0000313" key="3">
    <source>
        <dbReference type="Proteomes" id="UP000284842"/>
    </source>
</evidence>
<protein>
    <submittedName>
        <fullName evidence="2">Uncharacterized protein</fullName>
    </submittedName>
</protein>
<comment type="caution">
    <text evidence="2">The sequence shown here is derived from an EMBL/GenBank/DDBJ whole genome shotgun (WGS) entry which is preliminary data.</text>
</comment>
<dbReference type="AlphaFoldDB" id="A0A409X314"/>
<name>A0A409X314_9AGAR</name>